<dbReference type="GO" id="GO:0019748">
    <property type="term" value="P:secondary metabolic process"/>
    <property type="evidence" value="ECO:0007669"/>
    <property type="project" value="TreeGrafter"/>
</dbReference>
<dbReference type="InterPro" id="IPR006680">
    <property type="entry name" value="Amidohydro-rel"/>
</dbReference>
<dbReference type="STRING" id="142842.SAMN02745118_00371"/>
<evidence type="ECO:0000313" key="3">
    <source>
        <dbReference type="EMBL" id="SJZ33029.1"/>
    </source>
</evidence>
<dbReference type="Gene3D" id="3.20.20.140">
    <property type="entry name" value="Metal-dependent hydrolases"/>
    <property type="match status" value="1"/>
</dbReference>
<reference evidence="4" key="1">
    <citation type="submission" date="2017-02" db="EMBL/GenBank/DDBJ databases">
        <authorList>
            <person name="Varghese N."/>
            <person name="Submissions S."/>
        </authorList>
    </citation>
    <scope>NUCLEOTIDE SEQUENCE [LARGE SCALE GENOMIC DNA]</scope>
    <source>
        <strain evidence="4">ATCC BAA-73</strain>
    </source>
</reference>
<dbReference type="EMBL" id="FUWM01000004">
    <property type="protein sequence ID" value="SJZ33029.1"/>
    <property type="molecule type" value="Genomic_DNA"/>
</dbReference>
<dbReference type="AlphaFoldDB" id="A0A1T4JSA6"/>
<name>A0A1T4JSA6_9FIRM</name>
<evidence type="ECO:0000256" key="1">
    <source>
        <dbReference type="ARBA" id="ARBA00023239"/>
    </source>
</evidence>
<feature type="domain" description="Amidohydrolase-related" evidence="2">
    <location>
        <begin position="4"/>
        <end position="260"/>
    </location>
</feature>
<organism evidence="3 4">
    <name type="scientific">Selenihalanaerobacter shriftii</name>
    <dbReference type="NCBI Taxonomy" id="142842"/>
    <lineage>
        <taxon>Bacteria</taxon>
        <taxon>Bacillati</taxon>
        <taxon>Bacillota</taxon>
        <taxon>Clostridia</taxon>
        <taxon>Halanaerobiales</taxon>
        <taxon>Halobacteroidaceae</taxon>
        <taxon>Selenihalanaerobacter</taxon>
    </lineage>
</organism>
<evidence type="ECO:0000259" key="2">
    <source>
        <dbReference type="Pfam" id="PF04909"/>
    </source>
</evidence>
<dbReference type="InterPro" id="IPR032466">
    <property type="entry name" value="Metal_Hydrolase"/>
</dbReference>
<dbReference type="GO" id="GO:0016787">
    <property type="term" value="F:hydrolase activity"/>
    <property type="evidence" value="ECO:0007669"/>
    <property type="project" value="InterPro"/>
</dbReference>
<dbReference type="RefSeq" id="WP_078808894.1">
    <property type="nucleotide sequence ID" value="NZ_FUWM01000004.1"/>
</dbReference>
<dbReference type="OrthoDB" id="9771932at2"/>
<dbReference type="CDD" id="cd01292">
    <property type="entry name" value="metallo-dependent_hydrolases"/>
    <property type="match status" value="1"/>
</dbReference>
<dbReference type="GO" id="GO:0016831">
    <property type="term" value="F:carboxy-lyase activity"/>
    <property type="evidence" value="ECO:0007669"/>
    <property type="project" value="InterPro"/>
</dbReference>
<protein>
    <recommendedName>
        <fullName evidence="2">Amidohydrolase-related domain-containing protein</fullName>
    </recommendedName>
</protein>
<keyword evidence="1" id="KW-0456">Lyase</keyword>
<dbReference type="PANTHER" id="PTHR21240:SF28">
    <property type="entry name" value="ISO-OROTATE DECARBOXYLASE (EUROFUNG)"/>
    <property type="match status" value="1"/>
</dbReference>
<dbReference type="InterPro" id="IPR032465">
    <property type="entry name" value="ACMSD"/>
</dbReference>
<keyword evidence="4" id="KW-1185">Reference proteome</keyword>
<dbReference type="Proteomes" id="UP000190625">
    <property type="component" value="Unassembled WGS sequence"/>
</dbReference>
<proteinExistence type="predicted"/>
<dbReference type="SUPFAM" id="SSF51556">
    <property type="entry name" value="Metallo-dependent hydrolases"/>
    <property type="match status" value="1"/>
</dbReference>
<dbReference type="PANTHER" id="PTHR21240">
    <property type="entry name" value="2-AMINO-3-CARBOXYLMUCONATE-6-SEMIALDEHYDE DECARBOXYLASE"/>
    <property type="match status" value="1"/>
</dbReference>
<evidence type="ECO:0000313" key="4">
    <source>
        <dbReference type="Proteomes" id="UP000190625"/>
    </source>
</evidence>
<sequence length="266" mass="30097">MKVIDFHTHAFPEEIADKAIEQLENHYKLEISNTATLDSLVKKVEEANLYKAVLHTAAIVPAQVKTVNNWLLQIDNDNLIKFGTIHPRFIGYKSELARLKETGIKGIKLHPDFQQFDILSEEAYDIYEAIGSDFLVLFHVGDDVDDPDGDYSTPKKIAQVIKDFPDLRVIAAHLGGYQMWNEVKKYLFGKDIYIDTSSALDFLSSSEATEIIKGHGIDKVLFGSDFPIKSPLQEMRQLSKLDLSLMERVKILGKNALDLFEELGIE</sequence>
<dbReference type="GO" id="GO:0005737">
    <property type="term" value="C:cytoplasm"/>
    <property type="evidence" value="ECO:0007669"/>
    <property type="project" value="TreeGrafter"/>
</dbReference>
<accession>A0A1T4JSA6</accession>
<dbReference type="Pfam" id="PF04909">
    <property type="entry name" value="Amidohydro_2"/>
    <property type="match status" value="1"/>
</dbReference>
<gene>
    <name evidence="3" type="ORF">SAMN02745118_00371</name>
</gene>